<reference evidence="2" key="1">
    <citation type="submission" date="2021-02" db="EMBL/GenBank/DDBJ databases">
        <authorList>
            <person name="Nowell W R."/>
        </authorList>
    </citation>
    <scope>NUCLEOTIDE SEQUENCE</scope>
</reference>
<dbReference type="Proteomes" id="UP000663874">
    <property type="component" value="Unassembled WGS sequence"/>
</dbReference>
<name>A0A813WC27_9BILA</name>
<sequence length="259" mass="30349">MTQQITVGDITVSADMDQSIGNIVLNWTRRSHPLSNPQYHTLQGQYCRLELLNSKTNDTIIQQLYDVFKPTEDVHFKYLKYGPFKTVDEFKQFVYIKEKPSSDYVLYTIFVNDIAVGFISYLRINQDQGTIEIGSINFSQYLVRTRQATEAIFLLLQFAFDTLGYRRVEWKCDALNTKSRYAAIRLGFQYEGTWLKAEVCKGRSRDNSWYSIIDDEWPHIKEELQRWLNPENFDMNGQQLTKLNASQVNPRHTKIIDAN</sequence>
<organism evidence="2 5">
    <name type="scientific">Rotaria sordida</name>
    <dbReference type="NCBI Taxonomy" id="392033"/>
    <lineage>
        <taxon>Eukaryota</taxon>
        <taxon>Metazoa</taxon>
        <taxon>Spiralia</taxon>
        <taxon>Gnathifera</taxon>
        <taxon>Rotifera</taxon>
        <taxon>Eurotatoria</taxon>
        <taxon>Bdelloidea</taxon>
        <taxon>Philodinida</taxon>
        <taxon>Philodinidae</taxon>
        <taxon>Rotaria</taxon>
    </lineage>
</organism>
<dbReference type="PANTHER" id="PTHR43441:SF2">
    <property type="entry name" value="FAMILY ACETYLTRANSFERASE, PUTATIVE (AFU_ORTHOLOGUE AFUA_7G00850)-RELATED"/>
    <property type="match status" value="1"/>
</dbReference>
<evidence type="ECO:0000259" key="1">
    <source>
        <dbReference type="PROSITE" id="PS51186"/>
    </source>
</evidence>
<dbReference type="EMBL" id="CAJOAX010002475">
    <property type="protein sequence ID" value="CAF3798877.1"/>
    <property type="molecule type" value="Genomic_DNA"/>
</dbReference>
<dbReference type="InterPro" id="IPR000182">
    <property type="entry name" value="GNAT_dom"/>
</dbReference>
<dbReference type="FunFam" id="3.40.630.30:FF:000047">
    <property type="entry name" value="Acetyltransferase, GNAT family"/>
    <property type="match status" value="1"/>
</dbReference>
<dbReference type="Proteomes" id="UP000663823">
    <property type="component" value="Unassembled WGS sequence"/>
</dbReference>
<proteinExistence type="predicted"/>
<evidence type="ECO:0000313" key="5">
    <source>
        <dbReference type="Proteomes" id="UP000663882"/>
    </source>
</evidence>
<dbReference type="PANTHER" id="PTHR43441">
    <property type="entry name" value="RIBOSOMAL-PROTEIN-SERINE ACETYLTRANSFERASE"/>
    <property type="match status" value="1"/>
</dbReference>
<dbReference type="EMBL" id="CAJOBE010001951">
    <property type="protein sequence ID" value="CAF3787856.1"/>
    <property type="molecule type" value="Genomic_DNA"/>
</dbReference>
<feature type="domain" description="N-acetyltransferase" evidence="1">
    <location>
        <begin position="47"/>
        <end position="206"/>
    </location>
</feature>
<accession>A0A813WC27</accession>
<evidence type="ECO:0000313" key="3">
    <source>
        <dbReference type="EMBL" id="CAF3787856.1"/>
    </source>
</evidence>
<dbReference type="PROSITE" id="PS51186">
    <property type="entry name" value="GNAT"/>
    <property type="match status" value="1"/>
</dbReference>
<dbReference type="EMBL" id="CAJNOO010000198">
    <property type="protein sequence ID" value="CAF0853074.1"/>
    <property type="molecule type" value="Genomic_DNA"/>
</dbReference>
<dbReference type="Pfam" id="PF13302">
    <property type="entry name" value="Acetyltransf_3"/>
    <property type="match status" value="1"/>
</dbReference>
<evidence type="ECO:0000313" key="4">
    <source>
        <dbReference type="EMBL" id="CAF3798877.1"/>
    </source>
</evidence>
<evidence type="ECO:0000313" key="2">
    <source>
        <dbReference type="EMBL" id="CAF0853074.1"/>
    </source>
</evidence>
<dbReference type="GO" id="GO:1990189">
    <property type="term" value="F:protein N-terminal-serine acetyltransferase activity"/>
    <property type="evidence" value="ECO:0007669"/>
    <property type="project" value="TreeGrafter"/>
</dbReference>
<dbReference type="SUPFAM" id="SSF55729">
    <property type="entry name" value="Acyl-CoA N-acyltransferases (Nat)"/>
    <property type="match status" value="1"/>
</dbReference>
<dbReference type="Gene3D" id="3.40.630.30">
    <property type="match status" value="1"/>
</dbReference>
<dbReference type="OrthoDB" id="41238at2759"/>
<dbReference type="Proteomes" id="UP000663882">
    <property type="component" value="Unassembled WGS sequence"/>
</dbReference>
<protein>
    <recommendedName>
        <fullName evidence="1">N-acetyltransferase domain-containing protein</fullName>
    </recommendedName>
</protein>
<comment type="caution">
    <text evidence="2">The sequence shown here is derived from an EMBL/GenBank/DDBJ whole genome shotgun (WGS) entry which is preliminary data.</text>
</comment>
<dbReference type="GO" id="GO:0008999">
    <property type="term" value="F:protein-N-terminal-alanine acetyltransferase activity"/>
    <property type="evidence" value="ECO:0007669"/>
    <property type="project" value="TreeGrafter"/>
</dbReference>
<dbReference type="InterPro" id="IPR016181">
    <property type="entry name" value="Acyl_CoA_acyltransferase"/>
</dbReference>
<dbReference type="AlphaFoldDB" id="A0A813WC27"/>
<gene>
    <name evidence="3" type="ORF">FNK824_LOCUS14262</name>
    <name evidence="4" type="ORF">OTI717_LOCUS18157</name>
    <name evidence="2" type="ORF">RFH988_LOCUS6564</name>
</gene>
<dbReference type="InterPro" id="IPR051908">
    <property type="entry name" value="Ribosomal_N-acetyltransferase"/>
</dbReference>